<evidence type="ECO:0000313" key="19">
    <source>
        <dbReference type="EMBL" id="EAK0452215.1"/>
    </source>
</evidence>
<dbReference type="InterPro" id="IPR036291">
    <property type="entry name" value="NAD(P)-bd_dom_sf"/>
</dbReference>
<dbReference type="EMBL" id="AACCXM010000001">
    <property type="protein sequence ID" value="EAK0468326.1"/>
    <property type="molecule type" value="Genomic_DNA"/>
</dbReference>
<dbReference type="PANTHER" id="PTHR43013">
    <property type="entry name" value="GLUTAMYL-TRNA REDUCTASE"/>
    <property type="match status" value="1"/>
</dbReference>
<organism evidence="19">
    <name type="scientific">Campylobacter fetus</name>
    <dbReference type="NCBI Taxonomy" id="196"/>
    <lineage>
        <taxon>Bacteria</taxon>
        <taxon>Pseudomonadati</taxon>
        <taxon>Campylobacterota</taxon>
        <taxon>Epsilonproteobacteria</taxon>
        <taxon>Campylobacterales</taxon>
        <taxon>Campylobacteraceae</taxon>
        <taxon>Campylobacter</taxon>
    </lineage>
</organism>
<dbReference type="Gene3D" id="3.30.460.30">
    <property type="entry name" value="Glutamyl-tRNA reductase, N-terminal domain"/>
    <property type="match status" value="1"/>
</dbReference>
<feature type="binding site" evidence="8 10">
    <location>
        <position position="121"/>
    </location>
    <ligand>
        <name>substrate</name>
    </ligand>
</feature>
<evidence type="ECO:0000256" key="11">
    <source>
        <dbReference type="PIRSR" id="PIRSR000445-3"/>
    </source>
</evidence>
<keyword evidence="6 8" id="KW-0627">Porphyrin biosynthesis</keyword>
<dbReference type="SUPFAM" id="SSF69742">
    <property type="entry name" value="Glutamyl tRNA-reductase catalytic, N-terminal domain"/>
    <property type="match status" value="1"/>
</dbReference>
<comment type="subunit">
    <text evidence="8">Homodimer.</text>
</comment>
<dbReference type="InterPro" id="IPR015896">
    <property type="entry name" value="4pyrrol_synth_GluRdtase_dimer"/>
</dbReference>
<feature type="binding site" evidence="8 10">
    <location>
        <begin position="115"/>
        <end position="117"/>
    </location>
    <ligand>
        <name>substrate</name>
    </ligand>
</feature>
<evidence type="ECO:0000256" key="8">
    <source>
        <dbReference type="HAMAP-Rule" id="MF_00087"/>
    </source>
</evidence>
<dbReference type="Proteomes" id="UP000535509">
    <property type="component" value="Unassembled WGS sequence"/>
</dbReference>
<evidence type="ECO:0000256" key="9">
    <source>
        <dbReference type="PIRSR" id="PIRSR000445-1"/>
    </source>
</evidence>
<dbReference type="SUPFAM" id="SSF51735">
    <property type="entry name" value="NAD(P)-binding Rossmann-fold domains"/>
    <property type="match status" value="1"/>
</dbReference>
<dbReference type="InterPro" id="IPR018214">
    <property type="entry name" value="GluRdtase_CS"/>
</dbReference>
<dbReference type="GO" id="GO:0050661">
    <property type="term" value="F:NADP binding"/>
    <property type="evidence" value="ECO:0007669"/>
    <property type="project" value="InterPro"/>
</dbReference>
<accession>A0A5L4K7S2</accession>
<dbReference type="GeneID" id="61064529"/>
<evidence type="ECO:0000256" key="4">
    <source>
        <dbReference type="ARBA" id="ARBA00022857"/>
    </source>
</evidence>
<dbReference type="Pfam" id="PF00745">
    <property type="entry name" value="GlutR_dimer"/>
    <property type="match status" value="1"/>
</dbReference>
<keyword evidence="21" id="KW-1185">Reference proteome</keyword>
<comment type="similarity">
    <text evidence="2 8 13">Belongs to the glutamyl-tRNA reductase family.</text>
</comment>
<sequence length="422" mass="47142">MHYVSISFTHKNTDIGVREKLSFSDNNRRREILRLIGANDSIAESMALSTCNRVEIFAYVLDTQSSIRHILNSISILTLVPFEALELRADIYEDQGAIHHLFAVASSLDSLVVGETQIAGQLKEAFKFAYDNEDCGVNISSAMHFAFKCAAEVRALTTISKNPVSVSSVAVAKAKEIYGNIGGMSAVVIGAGEMSRLAAQHLINAEVNVIIINRDEIKAQTLAKELGELASYASFDKLSEYINRYRLIFSATGAPNAIITNEIIEQKDFHRYFFDIAVPRDIDIEEDEYIHVYAVDDLEEIVRTNLALREEQASIAYSIVGKSTTSFFKWRLSEGSTPAIKALRLKAKDIACKEIEKAVKKGYLKCSDQDEASKLVHQVFKAFLHTPSVRLKEKNSDDILKALEYLFDIKIQKDENLEGNLK</sequence>
<dbReference type="InterPro" id="IPR000343">
    <property type="entry name" value="4pyrrol_synth_GluRdtase"/>
</dbReference>
<comment type="function">
    <text evidence="8">Catalyzes the NADPH-dependent reduction of glutamyl-tRNA(Glu) to glutamate 1-semialdehyde (GSA).</text>
</comment>
<dbReference type="EMBL" id="AABTCC010000028">
    <property type="protein sequence ID" value="EAI8859785.1"/>
    <property type="molecule type" value="Genomic_DNA"/>
</dbReference>
<dbReference type="AlphaFoldDB" id="A0A5L4K7S2"/>
<feature type="binding site" evidence="8 11">
    <location>
        <begin position="190"/>
        <end position="195"/>
    </location>
    <ligand>
        <name>NADP(+)</name>
        <dbReference type="ChEBI" id="CHEBI:58349"/>
    </ligand>
</feature>
<dbReference type="InterPro" id="IPR036343">
    <property type="entry name" value="GluRdtase_N_sf"/>
</dbReference>
<feature type="binding site" evidence="8 10">
    <location>
        <position position="110"/>
    </location>
    <ligand>
        <name>substrate</name>
    </ligand>
</feature>
<comment type="caution">
    <text evidence="19">The sequence shown here is derived from an EMBL/GenBank/DDBJ whole genome shotgun (WGS) entry which is preliminary data.</text>
</comment>
<comment type="domain">
    <text evidence="8">Possesses an unusual extended V-shaped dimeric structure with each monomer consisting of three distinct domains arranged along a curved 'spinal' alpha-helix. The N-terminal catalytic domain specifically recognizes the glutamate moiety of the substrate. The second domain is the NADPH-binding domain, and the third C-terminal domain is responsible for dimerization.</text>
</comment>
<dbReference type="GO" id="GO:0008883">
    <property type="term" value="F:glutamyl-tRNA reductase activity"/>
    <property type="evidence" value="ECO:0007669"/>
    <property type="project" value="UniProtKB-UniRule"/>
</dbReference>
<evidence type="ECO:0000256" key="13">
    <source>
        <dbReference type="RuleBase" id="RU000584"/>
    </source>
</evidence>
<dbReference type="Pfam" id="PF01488">
    <property type="entry name" value="Shikimate_DH"/>
    <property type="match status" value="1"/>
</dbReference>
<comment type="miscellaneous">
    <text evidence="8">During catalysis, the active site Cys acts as a nucleophile attacking the alpha-carbonyl group of tRNA-bound glutamate with the formation of a thioester intermediate between enzyme and glutamate, and the concomitant release of tRNA(Glu). The thioester intermediate is finally reduced by direct hydride transfer from NADPH, to form the product GSA.</text>
</comment>
<dbReference type="InterPro" id="IPR036453">
    <property type="entry name" value="GluRdtase_dimer_dom_sf"/>
</dbReference>
<evidence type="ECO:0000313" key="21">
    <source>
        <dbReference type="Proteomes" id="UP000535509"/>
    </source>
</evidence>
<dbReference type="SMR" id="A0A5L4K7S2"/>
<feature type="active site" description="Nucleophile" evidence="8 9">
    <location>
        <position position="51"/>
    </location>
</feature>
<gene>
    <name evidence="8" type="primary">hemA</name>
    <name evidence="19" type="ORF">AAH17_00855</name>
    <name evidence="20" type="ORF">AAH24_02915</name>
    <name evidence="17" type="ORF">BVH53_05515</name>
    <name evidence="18" type="ORF">CX802_08090</name>
</gene>
<evidence type="ECO:0000259" key="15">
    <source>
        <dbReference type="Pfam" id="PF01488"/>
    </source>
</evidence>
<comment type="pathway">
    <text evidence="1 8 13">Porphyrin-containing compound metabolism; protoporphyrin-IX biosynthesis; 5-aminolevulinate from L-glutamyl-tRNA(Glu): step 1/2.</text>
</comment>
<dbReference type="OMA" id="FAFKCAA"/>
<evidence type="ECO:0000256" key="2">
    <source>
        <dbReference type="ARBA" id="ARBA00005916"/>
    </source>
</evidence>
<dbReference type="PROSITE" id="PS00747">
    <property type="entry name" value="GLUTR"/>
    <property type="match status" value="1"/>
</dbReference>
<dbReference type="UniPathway" id="UPA00251">
    <property type="reaction ID" value="UER00316"/>
</dbReference>
<evidence type="ECO:0000313" key="20">
    <source>
        <dbReference type="EMBL" id="EAK0468326.1"/>
    </source>
</evidence>
<proteinExistence type="inferred from homology"/>
<evidence type="ECO:0000256" key="5">
    <source>
        <dbReference type="ARBA" id="ARBA00023002"/>
    </source>
</evidence>
<dbReference type="PIRSF" id="PIRSF000445">
    <property type="entry name" value="4pyrrol_synth_GluRdtase"/>
    <property type="match status" value="1"/>
</dbReference>
<keyword evidence="4 8" id="KW-0521">NADP</keyword>
<keyword evidence="5 8" id="KW-0560">Oxidoreductase</keyword>
<dbReference type="NCBIfam" id="TIGR01035">
    <property type="entry name" value="hemA"/>
    <property type="match status" value="1"/>
</dbReference>
<comment type="catalytic activity">
    <reaction evidence="7 8 13">
        <text>(S)-4-amino-5-oxopentanoate + tRNA(Glu) + NADP(+) = L-glutamyl-tRNA(Glu) + NADPH + H(+)</text>
        <dbReference type="Rhea" id="RHEA:12344"/>
        <dbReference type="Rhea" id="RHEA-COMP:9663"/>
        <dbReference type="Rhea" id="RHEA-COMP:9680"/>
        <dbReference type="ChEBI" id="CHEBI:15378"/>
        <dbReference type="ChEBI" id="CHEBI:57501"/>
        <dbReference type="ChEBI" id="CHEBI:57783"/>
        <dbReference type="ChEBI" id="CHEBI:58349"/>
        <dbReference type="ChEBI" id="CHEBI:78442"/>
        <dbReference type="ChEBI" id="CHEBI:78520"/>
        <dbReference type="EC" id="1.2.1.70"/>
    </reaction>
</comment>
<dbReference type="SUPFAM" id="SSF69075">
    <property type="entry name" value="Glutamyl tRNA-reductase dimerization domain"/>
    <property type="match status" value="1"/>
</dbReference>
<evidence type="ECO:0000256" key="3">
    <source>
        <dbReference type="ARBA" id="ARBA00012970"/>
    </source>
</evidence>
<dbReference type="EC" id="1.2.1.70" evidence="3 8"/>
<feature type="binding site" evidence="8 10">
    <location>
        <begin position="50"/>
        <end position="53"/>
    </location>
    <ligand>
        <name>substrate</name>
    </ligand>
</feature>
<dbReference type="Proteomes" id="UP000557842">
    <property type="component" value="Unassembled WGS sequence"/>
</dbReference>
<evidence type="ECO:0000313" key="22">
    <source>
        <dbReference type="Proteomes" id="UP000557842"/>
    </source>
</evidence>
<dbReference type="InterPro" id="IPR015895">
    <property type="entry name" value="4pyrrol_synth_GluRdtase_N"/>
</dbReference>
<evidence type="ECO:0000256" key="10">
    <source>
        <dbReference type="PIRSR" id="PIRSR000445-2"/>
    </source>
</evidence>
<evidence type="ECO:0000313" key="17">
    <source>
        <dbReference type="EMBL" id="EAI5408157.1"/>
    </source>
</evidence>
<dbReference type="Gene3D" id="3.40.50.720">
    <property type="entry name" value="NAD(P)-binding Rossmann-like Domain"/>
    <property type="match status" value="1"/>
</dbReference>
<dbReference type="CDD" id="cd05213">
    <property type="entry name" value="NAD_bind_Glutamyl_tRNA_reduct"/>
    <property type="match status" value="1"/>
</dbReference>
<evidence type="ECO:0000256" key="1">
    <source>
        <dbReference type="ARBA" id="ARBA00005059"/>
    </source>
</evidence>
<protein>
    <recommendedName>
        <fullName evidence="3 8">Glutamyl-tRNA reductase</fullName>
        <shortName evidence="8">GluTR</shortName>
        <ecNumber evidence="3 8">1.2.1.70</ecNumber>
    </recommendedName>
</protein>
<dbReference type="HAMAP" id="MF_00087">
    <property type="entry name" value="Glu_tRNA_reductase"/>
    <property type="match status" value="1"/>
</dbReference>
<evidence type="ECO:0000259" key="14">
    <source>
        <dbReference type="Pfam" id="PF00745"/>
    </source>
</evidence>
<dbReference type="GO" id="GO:0019353">
    <property type="term" value="P:protoporphyrinogen IX biosynthetic process from glutamate"/>
    <property type="evidence" value="ECO:0007669"/>
    <property type="project" value="TreeGrafter"/>
</dbReference>
<evidence type="ECO:0000256" key="12">
    <source>
        <dbReference type="PIRSR" id="PIRSR000445-4"/>
    </source>
</evidence>
<name>A0A5L4K7S2_CAMFE</name>
<dbReference type="RefSeq" id="WP_002849091.1">
    <property type="nucleotide sequence ID" value="NZ_AABUZP020000005.1"/>
</dbReference>
<evidence type="ECO:0000256" key="6">
    <source>
        <dbReference type="ARBA" id="ARBA00023244"/>
    </source>
</evidence>
<feature type="site" description="Important for activity" evidence="8 12">
    <location>
        <position position="100"/>
    </location>
</feature>
<reference evidence="19 22" key="1">
    <citation type="submission" date="2018-05" db="EMBL/GenBank/DDBJ databases">
        <authorList>
            <consortium name="PulseNet: The National Subtyping Network for Foodborne Disease Surveillance"/>
            <person name="Tarr C.L."/>
            <person name="Trees E."/>
            <person name="Katz L.S."/>
            <person name="Carleton-Romer H.A."/>
            <person name="Stroika S."/>
            <person name="Kucerova Z."/>
            <person name="Roache K.F."/>
            <person name="Sabol A.L."/>
            <person name="Besser J."/>
            <person name="Gerner-Smidt P."/>
        </authorList>
    </citation>
    <scope>NUCLEOTIDE SEQUENCE</scope>
    <source>
        <strain evidence="19">2014D-0197</strain>
        <strain evidence="17 22">2016D-0221</strain>
        <strain evidence="20">D4313</strain>
        <strain evidence="18 21">PNUSAC001503</strain>
    </source>
</reference>
<dbReference type="Pfam" id="PF05201">
    <property type="entry name" value="GlutR_N"/>
    <property type="match status" value="1"/>
</dbReference>
<evidence type="ECO:0000256" key="7">
    <source>
        <dbReference type="ARBA" id="ARBA00047464"/>
    </source>
</evidence>
<feature type="domain" description="Glutamyl-tRNA reductase N-terminal" evidence="16">
    <location>
        <begin position="6"/>
        <end position="156"/>
    </location>
</feature>
<dbReference type="PANTHER" id="PTHR43013:SF1">
    <property type="entry name" value="GLUTAMYL-TRNA REDUCTASE"/>
    <property type="match status" value="1"/>
</dbReference>
<dbReference type="InterPro" id="IPR006151">
    <property type="entry name" value="Shikm_DH/Glu-tRNA_Rdtase"/>
</dbReference>
<evidence type="ECO:0000259" key="16">
    <source>
        <dbReference type="Pfam" id="PF05201"/>
    </source>
</evidence>
<dbReference type="EMBL" id="AABQDW010000008">
    <property type="protein sequence ID" value="EAI5408157.1"/>
    <property type="molecule type" value="Genomic_DNA"/>
</dbReference>
<evidence type="ECO:0000313" key="18">
    <source>
        <dbReference type="EMBL" id="EAI8859785.1"/>
    </source>
</evidence>
<dbReference type="EMBL" id="AACCXK010000001">
    <property type="protein sequence ID" value="EAK0452215.1"/>
    <property type="molecule type" value="Genomic_DNA"/>
</dbReference>
<feature type="domain" description="Quinate/shikimate 5-dehydrogenase/glutamyl-tRNA reductase" evidence="15">
    <location>
        <begin position="174"/>
        <end position="301"/>
    </location>
</feature>
<feature type="domain" description="Tetrapyrrole biosynthesis glutamyl-tRNA reductase dimerisation" evidence="14">
    <location>
        <begin position="316"/>
        <end position="409"/>
    </location>
</feature>